<keyword evidence="2" id="KW-1185">Reference proteome</keyword>
<dbReference type="Proteomes" id="UP000284403">
    <property type="component" value="Unassembled WGS sequence"/>
</dbReference>
<dbReference type="OrthoDB" id="277651at2759"/>
<dbReference type="RefSeq" id="XP_029226585.1">
    <property type="nucleotide sequence ID" value="XM_029373300.1"/>
</dbReference>
<dbReference type="GeneID" id="40320034"/>
<proteinExistence type="predicted"/>
<dbReference type="EMBL" id="MKKU01000435">
    <property type="protein sequence ID" value="RNF12607.1"/>
    <property type="molecule type" value="Genomic_DNA"/>
</dbReference>
<accession>A0A3R7LE62</accession>
<name>A0A3R7LE62_9TRYP</name>
<evidence type="ECO:0000313" key="1">
    <source>
        <dbReference type="EMBL" id="RNF12607.1"/>
    </source>
</evidence>
<protein>
    <submittedName>
        <fullName evidence="1">Uncharacterized protein</fullName>
    </submittedName>
</protein>
<comment type="caution">
    <text evidence="1">The sequence shown here is derived from an EMBL/GenBank/DDBJ whole genome shotgun (WGS) entry which is preliminary data.</text>
</comment>
<organism evidence="1 2">
    <name type="scientific">Trypanosoma conorhini</name>
    <dbReference type="NCBI Taxonomy" id="83891"/>
    <lineage>
        <taxon>Eukaryota</taxon>
        <taxon>Discoba</taxon>
        <taxon>Euglenozoa</taxon>
        <taxon>Kinetoplastea</taxon>
        <taxon>Metakinetoplastina</taxon>
        <taxon>Trypanosomatida</taxon>
        <taxon>Trypanosomatidae</taxon>
        <taxon>Trypanosoma</taxon>
    </lineage>
</organism>
<gene>
    <name evidence="1" type="ORF">Tco025E_06423</name>
</gene>
<dbReference type="AlphaFoldDB" id="A0A3R7LE62"/>
<reference evidence="1 2" key="1">
    <citation type="journal article" date="2018" name="BMC Genomics">
        <title>Genomic comparison of Trypanosoma conorhini and Trypanosoma rangeli to Trypanosoma cruzi strains of high and low virulence.</title>
        <authorList>
            <person name="Bradwell K.R."/>
            <person name="Koparde V.N."/>
            <person name="Matveyev A.V."/>
            <person name="Serrano M.G."/>
            <person name="Alves J.M."/>
            <person name="Parikh H."/>
            <person name="Huang B."/>
            <person name="Lee V."/>
            <person name="Espinosa-Alvarez O."/>
            <person name="Ortiz P.A."/>
            <person name="Costa-Martins A.G."/>
            <person name="Teixeira M.M."/>
            <person name="Buck G.A."/>
        </authorList>
    </citation>
    <scope>NUCLEOTIDE SEQUENCE [LARGE SCALE GENOMIC DNA]</scope>
    <source>
        <strain evidence="1 2">025E</strain>
    </source>
</reference>
<sequence>MRRSSLLWRAKTLAQMFRKLKLAGAHPDVLWAVDALKAQHNGEEMIRLETMMHQRSSVHGGSSYGRQGTAESFTFWLAEEQGSRHGGPATALRSVTCTINPVAPNATVKQQLSQLFRDAGIYEDFDIDDTGVEMNLESVLRHADERQNEHLHQSGALYIRGDKAVEMLRRFGVLLIVEESGITYLVTLPEVHHHQQLQQEPLDRAAAAYAPARSLVGPNGEIDPDVQEYMRDRGLRAFDLRMAGSHSSVERFVSAFERLERMYEVHRGRAMRPCVCVVLSLKSLDNYVAEDGCLVLSVQRMPTWEEFLLTLPQEVWQRCVQMHRDWRIGNAPKLRARQRQLMKVADMFHFFRVQLDSGIGARTDWQEDFILRLMKEEMVIRNAVRKYNLKSELLKKRGEIHVAHTLRSAMDPAKEIGYRIGGDGRLFFNFSTMTTGQMLRVLKDNLRRLETFQKQHDTAVATLEHLSRSIPVDFSVDTEWKLRQEGNLVNCLQRFVHTIKANQGQLAAFLAMLMRSGTAAGVPKKRMVWIISARFDTMPSGVVFVPWDVDFASIKKHLLPKG</sequence>
<evidence type="ECO:0000313" key="2">
    <source>
        <dbReference type="Proteomes" id="UP000284403"/>
    </source>
</evidence>